<dbReference type="SUPFAM" id="SSF52540">
    <property type="entry name" value="P-loop containing nucleoside triphosphate hydrolases"/>
    <property type="match status" value="1"/>
</dbReference>
<comment type="function">
    <text evidence="5">Bifunctional serine/threonine kinase and phosphorylase involved in the regulation of the pyruvate, phosphate dikinase (PPDK) by catalyzing its phosphorylation/dephosphorylation.</text>
</comment>
<dbReference type="STRING" id="927083.DB32_004705"/>
<gene>
    <name evidence="6" type="ORF">DB32_004705</name>
</gene>
<dbReference type="EMBL" id="CP011125">
    <property type="protein sequence ID" value="AKF07556.1"/>
    <property type="molecule type" value="Genomic_DNA"/>
</dbReference>
<keyword evidence="1 5" id="KW-0723">Serine/threonine-protein kinase</keyword>
<dbReference type="Pfam" id="PF03618">
    <property type="entry name" value="Kinase-PPPase"/>
    <property type="match status" value="1"/>
</dbReference>
<protein>
    <recommendedName>
        <fullName evidence="5">Putative pyruvate, phosphate dikinase regulatory protein</fullName>
        <shortName evidence="5">PPDK regulatory protein</shortName>
        <ecNumber evidence="5">2.7.11.32</ecNumber>
        <ecNumber evidence="5">2.7.4.27</ecNumber>
    </recommendedName>
</protein>
<dbReference type="InterPro" id="IPR027417">
    <property type="entry name" value="P-loop_NTPase"/>
</dbReference>
<dbReference type="PANTHER" id="PTHR31756">
    <property type="entry name" value="PYRUVATE, PHOSPHATE DIKINASE REGULATORY PROTEIN 1, CHLOROPLASTIC"/>
    <property type="match status" value="1"/>
</dbReference>
<evidence type="ECO:0000256" key="5">
    <source>
        <dbReference type="HAMAP-Rule" id="MF_00921"/>
    </source>
</evidence>
<comment type="catalytic activity">
    <reaction evidence="5">
        <text>N(tele)-phospho-L-histidyl/L-threonyl-[pyruvate, phosphate dikinase] + ADP = N(tele)-phospho-L-histidyl/O-phospho-L-threonyl-[pyruvate, phosphate dikinase] + AMP + H(+)</text>
        <dbReference type="Rhea" id="RHEA:43692"/>
        <dbReference type="Rhea" id="RHEA-COMP:10650"/>
        <dbReference type="Rhea" id="RHEA-COMP:10651"/>
        <dbReference type="ChEBI" id="CHEBI:15378"/>
        <dbReference type="ChEBI" id="CHEBI:30013"/>
        <dbReference type="ChEBI" id="CHEBI:61977"/>
        <dbReference type="ChEBI" id="CHEBI:83586"/>
        <dbReference type="ChEBI" id="CHEBI:456215"/>
        <dbReference type="ChEBI" id="CHEBI:456216"/>
        <dbReference type="EC" id="2.7.11.32"/>
    </reaction>
</comment>
<dbReference type="Proteomes" id="UP000034883">
    <property type="component" value="Chromosome"/>
</dbReference>
<sequence length="317" mass="35513">MRRREPGCFLSRGRPGFVVPSRCGECREPSGRGRQKSTMDGHQIFVVSDSTGETAERVVRAALLQFPHHRVRVRLFTRVRDRDAVAEVLRKAGEAGAMVVFTLVSPELRESFHEIAQQEKVETVDVIGQLIHKVATYVEASPLNQPSATMPLSEEYFRRVEAIEFAVKSDDGKEPRNLRKADLVLVGVSRTSKTPLSTYLAGRGLRVANVPLVLGVSTPAELEDIPSERVVGLTIGIDQLLEIRKARLVQLGMPADTAYGLREHVRSELEYAESIFSRHPDWMVIDVSGRAIEETATIILESIKDREEKRFQQEMSL</sequence>
<comment type="similarity">
    <text evidence="5">Belongs to the pyruvate, phosphate/water dikinase regulatory protein family. PDRP subfamily.</text>
</comment>
<organism evidence="6 7">
    <name type="scientific">Sandaracinus amylolyticus</name>
    <dbReference type="NCBI Taxonomy" id="927083"/>
    <lineage>
        <taxon>Bacteria</taxon>
        <taxon>Pseudomonadati</taxon>
        <taxon>Myxococcota</taxon>
        <taxon>Polyangia</taxon>
        <taxon>Polyangiales</taxon>
        <taxon>Sandaracinaceae</taxon>
        <taxon>Sandaracinus</taxon>
    </lineage>
</organism>
<keyword evidence="2 5" id="KW-0808">Transferase</keyword>
<dbReference type="EC" id="2.7.4.27" evidence="5"/>
<keyword evidence="3 5" id="KW-0547">Nucleotide-binding</keyword>
<reference evidence="6 7" key="1">
    <citation type="submission" date="2015-03" db="EMBL/GenBank/DDBJ databases">
        <title>Genome assembly of Sandaracinus amylolyticus DSM 53668.</title>
        <authorList>
            <person name="Sharma G."/>
            <person name="Subramanian S."/>
        </authorList>
    </citation>
    <scope>NUCLEOTIDE SEQUENCE [LARGE SCALE GENOMIC DNA]</scope>
    <source>
        <strain evidence="6 7">DSM 53668</strain>
    </source>
</reference>
<dbReference type="InterPro" id="IPR026565">
    <property type="entry name" value="PPDK_reg"/>
</dbReference>
<keyword evidence="7" id="KW-1185">Reference proteome</keyword>
<dbReference type="InterPro" id="IPR005177">
    <property type="entry name" value="Kinase-pyrophosphorylase"/>
</dbReference>
<evidence type="ECO:0000313" key="6">
    <source>
        <dbReference type="EMBL" id="AKF07556.1"/>
    </source>
</evidence>
<dbReference type="GO" id="GO:0016776">
    <property type="term" value="F:phosphotransferase activity, phosphate group as acceptor"/>
    <property type="evidence" value="ECO:0007669"/>
    <property type="project" value="UniProtKB-UniRule"/>
</dbReference>
<dbReference type="KEGG" id="samy:DB32_004705"/>
<evidence type="ECO:0000256" key="2">
    <source>
        <dbReference type="ARBA" id="ARBA00022679"/>
    </source>
</evidence>
<evidence type="ECO:0000256" key="4">
    <source>
        <dbReference type="ARBA" id="ARBA00022777"/>
    </source>
</evidence>
<dbReference type="GO" id="GO:0005524">
    <property type="term" value="F:ATP binding"/>
    <property type="evidence" value="ECO:0007669"/>
    <property type="project" value="InterPro"/>
</dbReference>
<dbReference type="GO" id="GO:0043531">
    <property type="term" value="F:ADP binding"/>
    <property type="evidence" value="ECO:0007669"/>
    <property type="project" value="UniProtKB-UniRule"/>
</dbReference>
<name>A0A0F6W4W0_9BACT</name>
<evidence type="ECO:0000313" key="7">
    <source>
        <dbReference type="Proteomes" id="UP000034883"/>
    </source>
</evidence>
<dbReference type="NCBIfam" id="NF003742">
    <property type="entry name" value="PRK05339.1"/>
    <property type="match status" value="1"/>
</dbReference>
<dbReference type="PANTHER" id="PTHR31756:SF3">
    <property type="entry name" value="PYRUVATE, PHOSPHATE DIKINASE REGULATORY PROTEIN 1, CHLOROPLASTIC"/>
    <property type="match status" value="1"/>
</dbReference>
<dbReference type="AlphaFoldDB" id="A0A0F6W4W0"/>
<evidence type="ECO:0000256" key="3">
    <source>
        <dbReference type="ARBA" id="ARBA00022741"/>
    </source>
</evidence>
<feature type="binding site" evidence="5">
    <location>
        <begin position="187"/>
        <end position="194"/>
    </location>
    <ligand>
        <name>ADP</name>
        <dbReference type="ChEBI" id="CHEBI:456216"/>
    </ligand>
</feature>
<dbReference type="EC" id="2.7.11.32" evidence="5"/>
<comment type="catalytic activity">
    <reaction evidence="5">
        <text>N(tele)-phospho-L-histidyl/O-phospho-L-threonyl-[pyruvate, phosphate dikinase] + phosphate + H(+) = N(tele)-phospho-L-histidyl/L-threonyl-[pyruvate, phosphate dikinase] + diphosphate</text>
        <dbReference type="Rhea" id="RHEA:43696"/>
        <dbReference type="Rhea" id="RHEA-COMP:10650"/>
        <dbReference type="Rhea" id="RHEA-COMP:10651"/>
        <dbReference type="ChEBI" id="CHEBI:15378"/>
        <dbReference type="ChEBI" id="CHEBI:30013"/>
        <dbReference type="ChEBI" id="CHEBI:33019"/>
        <dbReference type="ChEBI" id="CHEBI:43474"/>
        <dbReference type="ChEBI" id="CHEBI:61977"/>
        <dbReference type="ChEBI" id="CHEBI:83586"/>
        <dbReference type="EC" id="2.7.4.27"/>
    </reaction>
</comment>
<keyword evidence="4 5" id="KW-0418">Kinase</keyword>
<dbReference type="GO" id="GO:0004674">
    <property type="term" value="F:protein serine/threonine kinase activity"/>
    <property type="evidence" value="ECO:0007669"/>
    <property type="project" value="UniProtKB-UniRule"/>
</dbReference>
<accession>A0A0F6W4W0</accession>
<dbReference type="HAMAP" id="MF_00921">
    <property type="entry name" value="PDRP"/>
    <property type="match status" value="1"/>
</dbReference>
<proteinExistence type="inferred from homology"/>
<evidence type="ECO:0000256" key="1">
    <source>
        <dbReference type="ARBA" id="ARBA00022527"/>
    </source>
</evidence>